<dbReference type="AlphaFoldDB" id="A0A6P8JYU4"/>
<feature type="compositionally biased region" description="Acidic residues" evidence="8">
    <location>
        <begin position="149"/>
        <end position="166"/>
    </location>
</feature>
<dbReference type="PANTHER" id="PTHR24379:SF121">
    <property type="entry name" value="C2H2-TYPE DOMAIN-CONTAINING PROTEIN"/>
    <property type="match status" value="1"/>
</dbReference>
<dbReference type="Proteomes" id="UP000515162">
    <property type="component" value="Chromosome 3R"/>
</dbReference>
<dbReference type="Pfam" id="PF12874">
    <property type="entry name" value="zf-met"/>
    <property type="match status" value="1"/>
</dbReference>
<keyword evidence="5" id="KW-0805">Transcription regulation</keyword>
<evidence type="ECO:0000256" key="1">
    <source>
        <dbReference type="ARBA" id="ARBA00022723"/>
    </source>
</evidence>
<reference evidence="11" key="1">
    <citation type="submission" date="2025-08" db="UniProtKB">
        <authorList>
            <consortium name="RefSeq"/>
        </authorList>
    </citation>
    <scope>IDENTIFICATION</scope>
    <source>
        <strain evidence="11">Mau12</strain>
        <tissue evidence="11">Whole Body</tissue>
    </source>
</reference>
<keyword evidence="2" id="KW-0677">Repeat</keyword>
<keyword evidence="4" id="KW-0862">Zinc</keyword>
<feature type="compositionally biased region" description="Basic and acidic residues" evidence="8">
    <location>
        <begin position="136"/>
        <end position="148"/>
    </location>
</feature>
<dbReference type="PROSITE" id="PS50157">
    <property type="entry name" value="ZINC_FINGER_C2H2_2"/>
    <property type="match status" value="6"/>
</dbReference>
<accession>A0A6P8JYU4</accession>
<feature type="domain" description="C2H2-type" evidence="9">
    <location>
        <begin position="253"/>
        <end position="280"/>
    </location>
</feature>
<sequence length="435" mass="50175">MDTCFFCGAVDMSDTGSSSSMRYETLSAKVPSSQKTVSLVLTHLANCIQTQLDLKPGARLCPRCFQELSDYDTIMVNLMTTQKRLTTQLKGALKSEFEVPESGEDILVEEVEIPQSDVETDADAEADALFVELVKDQEESDTEVKREFVDEEEEGDDDDDDDDEFICEDVDVGDSEALFGKSSDGEDRQAKKRVKQECTTCGKVYNSWYQLQKHISEEHSKQPNHICPICGVIRRDEEYLELHMNLHEGKTEKQCRYCPKSFSRPVNTLRHMRMHWDKKKYQCEKCGLRFSQDNLLYNHRLRHEAEENPIICSICNVSFKSRKTFNHHTLIHKENRPRHYCSVCPKSFTERYTLKMHMKTHEGDVVYGVREEAPADEQQVVEELHVDVDESEAAVTVIMSDNDENSGFCLICNTNFENKKELEHHLQFDHDVVLK</sequence>
<dbReference type="GO" id="GO:0008270">
    <property type="term" value="F:zinc ion binding"/>
    <property type="evidence" value="ECO:0007669"/>
    <property type="project" value="UniProtKB-KW"/>
</dbReference>
<dbReference type="Pfam" id="PF00096">
    <property type="entry name" value="zf-C2H2"/>
    <property type="match status" value="4"/>
</dbReference>
<protein>
    <submittedName>
        <fullName evidence="11">Serendipity locus protein delta</fullName>
    </submittedName>
</protein>
<evidence type="ECO:0000256" key="8">
    <source>
        <dbReference type="SAM" id="MobiDB-lite"/>
    </source>
</evidence>
<dbReference type="GeneID" id="117142354"/>
<name>A0A6P8JYU4_DROMA</name>
<evidence type="ECO:0000256" key="3">
    <source>
        <dbReference type="ARBA" id="ARBA00022771"/>
    </source>
</evidence>
<evidence type="ECO:0000256" key="4">
    <source>
        <dbReference type="ARBA" id="ARBA00022833"/>
    </source>
</evidence>
<feature type="domain" description="C2H2-type" evidence="9">
    <location>
        <begin position="310"/>
        <end position="337"/>
    </location>
</feature>
<organism evidence="10 11">
    <name type="scientific">Drosophila mauritiana</name>
    <name type="common">Fruit fly</name>
    <dbReference type="NCBI Taxonomy" id="7226"/>
    <lineage>
        <taxon>Eukaryota</taxon>
        <taxon>Metazoa</taxon>
        <taxon>Ecdysozoa</taxon>
        <taxon>Arthropoda</taxon>
        <taxon>Hexapoda</taxon>
        <taxon>Insecta</taxon>
        <taxon>Pterygota</taxon>
        <taxon>Neoptera</taxon>
        <taxon>Endopterygota</taxon>
        <taxon>Diptera</taxon>
        <taxon>Brachycera</taxon>
        <taxon>Muscomorpha</taxon>
        <taxon>Ephydroidea</taxon>
        <taxon>Drosophilidae</taxon>
        <taxon>Drosophila</taxon>
        <taxon>Sophophora</taxon>
    </lineage>
</organism>
<feature type="domain" description="C2H2-type" evidence="9">
    <location>
        <begin position="281"/>
        <end position="308"/>
    </location>
</feature>
<gene>
    <name evidence="11" type="primary">LOC117142354</name>
</gene>
<keyword evidence="10" id="KW-1185">Reference proteome</keyword>
<keyword evidence="6" id="KW-0804">Transcription</keyword>
<evidence type="ECO:0000259" key="9">
    <source>
        <dbReference type="PROSITE" id="PS50157"/>
    </source>
</evidence>
<evidence type="ECO:0000256" key="6">
    <source>
        <dbReference type="ARBA" id="ARBA00023163"/>
    </source>
</evidence>
<evidence type="ECO:0000313" key="10">
    <source>
        <dbReference type="Proteomes" id="UP000515162"/>
    </source>
</evidence>
<evidence type="ECO:0000256" key="7">
    <source>
        <dbReference type="PROSITE-ProRule" id="PRU00042"/>
    </source>
</evidence>
<dbReference type="SUPFAM" id="SSF57667">
    <property type="entry name" value="beta-beta-alpha zinc fingers"/>
    <property type="match status" value="3"/>
</dbReference>
<keyword evidence="3 7" id="KW-0863">Zinc-finger</keyword>
<feature type="region of interest" description="Disordered" evidence="8">
    <location>
        <begin position="136"/>
        <end position="166"/>
    </location>
</feature>
<evidence type="ECO:0000313" key="11">
    <source>
        <dbReference type="RefSeq" id="XP_033162167.1"/>
    </source>
</evidence>
<feature type="domain" description="C2H2-type" evidence="9">
    <location>
        <begin position="339"/>
        <end position="366"/>
    </location>
</feature>
<dbReference type="PROSITE" id="PS00028">
    <property type="entry name" value="ZINC_FINGER_C2H2_1"/>
    <property type="match status" value="6"/>
</dbReference>
<dbReference type="RefSeq" id="XP_033162167.1">
    <property type="nucleotide sequence ID" value="XM_033306276.1"/>
</dbReference>
<keyword evidence="1" id="KW-0479">Metal-binding</keyword>
<dbReference type="InterPro" id="IPR013087">
    <property type="entry name" value="Znf_C2H2_type"/>
</dbReference>
<dbReference type="Gene3D" id="3.30.160.60">
    <property type="entry name" value="Classic Zinc Finger"/>
    <property type="match status" value="4"/>
</dbReference>
<proteinExistence type="predicted"/>
<feature type="domain" description="C2H2-type" evidence="9">
    <location>
        <begin position="225"/>
        <end position="252"/>
    </location>
</feature>
<evidence type="ECO:0000256" key="5">
    <source>
        <dbReference type="ARBA" id="ARBA00023015"/>
    </source>
</evidence>
<dbReference type="PANTHER" id="PTHR24379">
    <property type="entry name" value="KRAB AND ZINC FINGER DOMAIN-CONTAINING"/>
    <property type="match status" value="1"/>
</dbReference>
<dbReference type="SMART" id="SM00355">
    <property type="entry name" value="ZnF_C2H2"/>
    <property type="match status" value="7"/>
</dbReference>
<evidence type="ECO:0000256" key="2">
    <source>
        <dbReference type="ARBA" id="ARBA00022737"/>
    </source>
</evidence>
<dbReference type="InterPro" id="IPR036236">
    <property type="entry name" value="Znf_C2H2_sf"/>
</dbReference>
<feature type="domain" description="C2H2-type" evidence="9">
    <location>
        <begin position="196"/>
        <end position="224"/>
    </location>
</feature>